<name>A0A059KMX6_9BURK</name>
<proteinExistence type="predicted"/>
<protein>
    <submittedName>
        <fullName evidence="2">Uncharacterized protein</fullName>
    </submittedName>
</protein>
<evidence type="ECO:0000313" key="2">
    <source>
        <dbReference type="EMBL" id="KDB52816.1"/>
    </source>
</evidence>
<dbReference type="STRING" id="34103.SAMN05421778_11369"/>
<comment type="caution">
    <text evidence="2">The sequence shown here is derived from an EMBL/GenBank/DDBJ whole genome shotgun (WGS) entry which is preliminary data.</text>
</comment>
<organism evidence="2 3">
    <name type="scientific">Sphaerotilus natans subsp. natans DSM 6575</name>
    <dbReference type="NCBI Taxonomy" id="1286631"/>
    <lineage>
        <taxon>Bacteria</taxon>
        <taxon>Pseudomonadati</taxon>
        <taxon>Pseudomonadota</taxon>
        <taxon>Betaproteobacteria</taxon>
        <taxon>Burkholderiales</taxon>
        <taxon>Sphaerotilaceae</taxon>
        <taxon>Sphaerotilus</taxon>
    </lineage>
</organism>
<evidence type="ECO:0000256" key="1">
    <source>
        <dbReference type="SAM" id="SignalP"/>
    </source>
</evidence>
<dbReference type="EMBL" id="AZRA01000039">
    <property type="protein sequence ID" value="KDB52816.1"/>
    <property type="molecule type" value="Genomic_DNA"/>
</dbReference>
<keyword evidence="3" id="KW-1185">Reference proteome</keyword>
<feature type="chain" id="PRO_5001576590" evidence="1">
    <location>
        <begin position="24"/>
        <end position="102"/>
    </location>
</feature>
<dbReference type="Proteomes" id="UP000026714">
    <property type="component" value="Unassembled WGS sequence"/>
</dbReference>
<evidence type="ECO:0000313" key="3">
    <source>
        <dbReference type="Proteomes" id="UP000026714"/>
    </source>
</evidence>
<feature type="signal peptide" evidence="1">
    <location>
        <begin position="1"/>
        <end position="23"/>
    </location>
</feature>
<gene>
    <name evidence="2" type="ORF">X805_15500</name>
</gene>
<keyword evidence="1" id="KW-0732">Signal</keyword>
<dbReference type="RefSeq" id="WP_037480227.1">
    <property type="nucleotide sequence ID" value="NZ_AZRA01000039.1"/>
</dbReference>
<reference evidence="2 3" key="1">
    <citation type="journal article" date="2014" name="FEMS Microbiol. Ecol.">
        <title>Sphaerotilus natans encrusted with nanoball-shaped Fe(III) oxide minerals formed by nitrate-reducing mixotrophic Fe(II) oxidation.</title>
        <authorList>
            <person name="Park S."/>
            <person name="Kim D.H."/>
            <person name="Lee J.H."/>
            <person name="Hur H.G."/>
        </authorList>
    </citation>
    <scope>NUCLEOTIDE SEQUENCE [LARGE SCALE GENOMIC DNA]</scope>
    <source>
        <strain evidence="2 3">DSM 6575</strain>
    </source>
</reference>
<sequence>MTRILSAAGALIALAAAWPPAFAAASPATSPAASPADPGAAVRPLLHRSTLAARAASAPPETAPGDWRAANARVHAVGGWRTYLKQAHAPEPAASGTEGGAR</sequence>
<accession>A0A059KMX6</accession>
<dbReference type="AlphaFoldDB" id="A0A059KMX6"/>